<dbReference type="EMBL" id="KR029577">
    <property type="protein sequence ID" value="AKH45892.1"/>
    <property type="molecule type" value="Genomic_DNA"/>
</dbReference>
<name>A0A0F7L378_9VIRU</name>
<evidence type="ECO:0000313" key="1">
    <source>
        <dbReference type="EMBL" id="AKH45892.1"/>
    </source>
</evidence>
<reference evidence="1" key="2">
    <citation type="submission" date="2015-03" db="EMBL/GenBank/DDBJ databases">
        <authorList>
            <person name="Chow C.-E.T."/>
            <person name="Winget D.M."/>
            <person name="White R.A.III."/>
            <person name="Hallam S.J."/>
            <person name="Suttle C.A."/>
        </authorList>
    </citation>
    <scope>NUCLEOTIDE SEQUENCE</scope>
    <source>
        <strain evidence="1">Anoxic3_1</strain>
    </source>
</reference>
<reference evidence="1" key="1">
    <citation type="journal article" date="2015" name="Front. Microbiol.">
        <title>Combining genomic sequencing methods to explore viral diversity and reveal potential virus-host interactions.</title>
        <authorList>
            <person name="Chow C.E."/>
            <person name="Winget D.M."/>
            <person name="White R.A.III."/>
            <person name="Hallam S.J."/>
            <person name="Suttle C.A."/>
        </authorList>
    </citation>
    <scope>NUCLEOTIDE SEQUENCE</scope>
    <source>
        <strain evidence="1">Anoxic3_1</strain>
    </source>
</reference>
<sequence>MWQGFRLEVAVLGTLRPPTPRALKGATAFGPKGLPCGFCAMILFEPIPRSIAPDLI</sequence>
<proteinExistence type="predicted"/>
<accession>A0A0F7L378</accession>
<protein>
    <submittedName>
        <fullName evidence="1">Uncharacterized protein</fullName>
    </submittedName>
</protein>
<organism evidence="1">
    <name type="scientific">uncultured marine virus</name>
    <dbReference type="NCBI Taxonomy" id="186617"/>
    <lineage>
        <taxon>Viruses</taxon>
        <taxon>environmental samples</taxon>
    </lineage>
</organism>